<sequence>MLRNIMMGFSFNTFFGLEDKIADYPEVTIFGAMFLPLLLLVPIALIGWIFRKLKFNMYIIHVLLYTLMFTFVLGSLAMLILFFITDKNGVKLAYCWLTVLAGMFFFSMINANTITKMFTDWSKIIKEKDNTSR</sequence>
<evidence type="ECO:0000313" key="3">
    <source>
        <dbReference type="Proteomes" id="UP001235513"/>
    </source>
</evidence>
<comment type="caution">
    <text evidence="2">The sequence shown here is derived from an EMBL/GenBank/DDBJ whole genome shotgun (WGS) entry which is preliminary data.</text>
</comment>
<gene>
    <name evidence="2" type="ORF">J2T04_002223</name>
</gene>
<accession>A0ABT9SNB8</accession>
<keyword evidence="3" id="KW-1185">Reference proteome</keyword>
<organism evidence="2 3">
    <name type="scientific">Chryseobacterium lathyri</name>
    <dbReference type="NCBI Taxonomy" id="395933"/>
    <lineage>
        <taxon>Bacteria</taxon>
        <taxon>Pseudomonadati</taxon>
        <taxon>Bacteroidota</taxon>
        <taxon>Flavobacteriia</taxon>
        <taxon>Flavobacteriales</taxon>
        <taxon>Weeksellaceae</taxon>
        <taxon>Chryseobacterium group</taxon>
        <taxon>Chryseobacterium</taxon>
    </lineage>
</organism>
<evidence type="ECO:0000313" key="2">
    <source>
        <dbReference type="EMBL" id="MDP9960339.1"/>
    </source>
</evidence>
<dbReference type="RefSeq" id="WP_306843564.1">
    <property type="nucleotide sequence ID" value="NZ_JAUSRL010000003.1"/>
</dbReference>
<keyword evidence="1" id="KW-0472">Membrane</keyword>
<feature type="transmembrane region" description="Helical" evidence="1">
    <location>
        <begin position="27"/>
        <end position="50"/>
    </location>
</feature>
<dbReference type="Proteomes" id="UP001235513">
    <property type="component" value="Unassembled WGS sequence"/>
</dbReference>
<evidence type="ECO:0000256" key="1">
    <source>
        <dbReference type="SAM" id="Phobius"/>
    </source>
</evidence>
<keyword evidence="1" id="KW-0812">Transmembrane</keyword>
<protein>
    <recommendedName>
        <fullName evidence="4">DUF4293 domain-containing protein</fullName>
    </recommendedName>
</protein>
<name>A0ABT9SNB8_9FLAO</name>
<proteinExistence type="predicted"/>
<reference evidence="2 3" key="1">
    <citation type="submission" date="2023-07" db="EMBL/GenBank/DDBJ databases">
        <title>Sorghum-associated microbial communities from plants grown in Nebraska, USA.</title>
        <authorList>
            <person name="Schachtman D."/>
        </authorList>
    </citation>
    <scope>NUCLEOTIDE SEQUENCE [LARGE SCALE GENOMIC DNA]</scope>
    <source>
        <strain evidence="2 3">CC351</strain>
    </source>
</reference>
<feature type="transmembrane region" description="Helical" evidence="1">
    <location>
        <begin position="90"/>
        <end position="109"/>
    </location>
</feature>
<dbReference type="EMBL" id="JAUSRL010000003">
    <property type="protein sequence ID" value="MDP9960339.1"/>
    <property type="molecule type" value="Genomic_DNA"/>
</dbReference>
<feature type="transmembrane region" description="Helical" evidence="1">
    <location>
        <begin position="62"/>
        <end position="84"/>
    </location>
</feature>
<keyword evidence="1" id="KW-1133">Transmembrane helix</keyword>
<evidence type="ECO:0008006" key="4">
    <source>
        <dbReference type="Google" id="ProtNLM"/>
    </source>
</evidence>